<proteinExistence type="predicted"/>
<protein>
    <submittedName>
        <fullName evidence="1">Uncharacterized protein</fullName>
    </submittedName>
</protein>
<accession>A0A7N0U9I0</accession>
<sequence>MEKARGTPEAVVEYSNDVVAVLSQLFAVSDDGGEMDQFGEEIVEKVMLEFWNEMKDFGAVAEEMDGFRESDEGAETAAAAMMVKVTEKQ</sequence>
<organism evidence="1 2">
    <name type="scientific">Kalanchoe fedtschenkoi</name>
    <name type="common">Lavender scallops</name>
    <name type="synonym">South American air plant</name>
    <dbReference type="NCBI Taxonomy" id="63787"/>
    <lineage>
        <taxon>Eukaryota</taxon>
        <taxon>Viridiplantae</taxon>
        <taxon>Streptophyta</taxon>
        <taxon>Embryophyta</taxon>
        <taxon>Tracheophyta</taxon>
        <taxon>Spermatophyta</taxon>
        <taxon>Magnoliopsida</taxon>
        <taxon>eudicotyledons</taxon>
        <taxon>Gunneridae</taxon>
        <taxon>Pentapetalae</taxon>
        <taxon>Saxifragales</taxon>
        <taxon>Crassulaceae</taxon>
        <taxon>Kalanchoe</taxon>
    </lineage>
</organism>
<dbReference type="EnsemblPlants" id="Kaladp0058s0121.1.v1.1">
    <property type="protein sequence ID" value="Kaladp0058s0121.1.v1.1.CDS.1"/>
    <property type="gene ID" value="Kaladp0058s0121.v1.1"/>
</dbReference>
<dbReference type="AlphaFoldDB" id="A0A7N0U9I0"/>
<evidence type="ECO:0000313" key="2">
    <source>
        <dbReference type="Proteomes" id="UP000594263"/>
    </source>
</evidence>
<evidence type="ECO:0000313" key="1">
    <source>
        <dbReference type="EnsemblPlants" id="Kaladp0058s0121.1.v1.1.CDS.1"/>
    </source>
</evidence>
<dbReference type="Gramene" id="Kaladp0058s0121.1.v1.1">
    <property type="protein sequence ID" value="Kaladp0058s0121.1.v1.1.CDS.1"/>
    <property type="gene ID" value="Kaladp0058s0121.v1.1"/>
</dbReference>
<dbReference type="Proteomes" id="UP000594263">
    <property type="component" value="Unplaced"/>
</dbReference>
<reference evidence="1" key="1">
    <citation type="submission" date="2021-01" db="UniProtKB">
        <authorList>
            <consortium name="EnsemblPlants"/>
        </authorList>
    </citation>
    <scope>IDENTIFICATION</scope>
</reference>
<keyword evidence="2" id="KW-1185">Reference proteome</keyword>
<name>A0A7N0U9I0_KALFE</name>